<proteinExistence type="predicted"/>
<sequence>MSTQSDLDNITTIRTSIEKQQNKVQERLDERVEDGSKATETDTDRTEKGSASAVIDGKAVDAPEGDGRTKSSATPEKPIIE</sequence>
<evidence type="ECO:0000313" key="1">
    <source>
        <dbReference type="EMBL" id="KAJ9105870.1"/>
    </source>
</evidence>
<dbReference type="EMBL" id="JASBWS010000046">
    <property type="protein sequence ID" value="KAJ9105870.1"/>
    <property type="molecule type" value="Genomic_DNA"/>
</dbReference>
<gene>
    <name evidence="1" type="ORF">QFC20_004205</name>
</gene>
<dbReference type="Proteomes" id="UP001230649">
    <property type="component" value="Unassembled WGS sequence"/>
</dbReference>
<organism evidence="1 2">
    <name type="scientific">Naganishia adeliensis</name>
    <dbReference type="NCBI Taxonomy" id="92952"/>
    <lineage>
        <taxon>Eukaryota</taxon>
        <taxon>Fungi</taxon>
        <taxon>Dikarya</taxon>
        <taxon>Basidiomycota</taxon>
        <taxon>Agaricomycotina</taxon>
        <taxon>Tremellomycetes</taxon>
        <taxon>Filobasidiales</taxon>
        <taxon>Filobasidiaceae</taxon>
        <taxon>Naganishia</taxon>
    </lineage>
</organism>
<keyword evidence="2" id="KW-1185">Reference proteome</keyword>
<protein>
    <submittedName>
        <fullName evidence="1">Uncharacterized protein</fullName>
    </submittedName>
</protein>
<accession>A0ACC2W431</accession>
<comment type="caution">
    <text evidence="1">The sequence shown here is derived from an EMBL/GenBank/DDBJ whole genome shotgun (WGS) entry which is preliminary data.</text>
</comment>
<evidence type="ECO:0000313" key="2">
    <source>
        <dbReference type="Proteomes" id="UP001230649"/>
    </source>
</evidence>
<name>A0ACC2W431_9TREE</name>
<reference evidence="1" key="1">
    <citation type="submission" date="2023-04" db="EMBL/GenBank/DDBJ databases">
        <title>Draft Genome sequencing of Naganishia species isolated from polar environments using Oxford Nanopore Technology.</title>
        <authorList>
            <person name="Leo P."/>
            <person name="Venkateswaran K."/>
        </authorList>
    </citation>
    <scope>NUCLEOTIDE SEQUENCE</scope>
    <source>
        <strain evidence="1">MNA-CCFEE 5262</strain>
    </source>
</reference>